<dbReference type="AlphaFoldDB" id="A0A382G4N8"/>
<proteinExistence type="predicted"/>
<gene>
    <name evidence="1" type="ORF">METZ01_LOCUS222371</name>
</gene>
<evidence type="ECO:0000313" key="1">
    <source>
        <dbReference type="EMBL" id="SVB69517.1"/>
    </source>
</evidence>
<sequence>SFHERIAELQGQIYLSNTGRAGLTGLKETSDSNTPS</sequence>
<dbReference type="EMBL" id="UINC01053240">
    <property type="protein sequence ID" value="SVB69517.1"/>
    <property type="molecule type" value="Genomic_DNA"/>
</dbReference>
<reference evidence="1" key="1">
    <citation type="submission" date="2018-05" db="EMBL/GenBank/DDBJ databases">
        <authorList>
            <person name="Lanie J.A."/>
            <person name="Ng W.-L."/>
            <person name="Kazmierczak K.M."/>
            <person name="Andrzejewski T.M."/>
            <person name="Davidsen T.M."/>
            <person name="Wayne K.J."/>
            <person name="Tettelin H."/>
            <person name="Glass J.I."/>
            <person name="Rusch D."/>
            <person name="Podicherti R."/>
            <person name="Tsui H.-C.T."/>
            <person name="Winkler M.E."/>
        </authorList>
    </citation>
    <scope>NUCLEOTIDE SEQUENCE</scope>
</reference>
<protein>
    <submittedName>
        <fullName evidence="1">Uncharacterized protein</fullName>
    </submittedName>
</protein>
<feature type="non-terminal residue" evidence="1">
    <location>
        <position position="1"/>
    </location>
</feature>
<organism evidence="1">
    <name type="scientific">marine metagenome</name>
    <dbReference type="NCBI Taxonomy" id="408172"/>
    <lineage>
        <taxon>unclassified sequences</taxon>
        <taxon>metagenomes</taxon>
        <taxon>ecological metagenomes</taxon>
    </lineage>
</organism>
<accession>A0A382G4N8</accession>
<name>A0A382G4N8_9ZZZZ</name>